<protein>
    <submittedName>
        <fullName evidence="2">Uncharacterized protein</fullName>
    </submittedName>
</protein>
<organism evidence="2">
    <name type="scientific">marine sediment metagenome</name>
    <dbReference type="NCBI Taxonomy" id="412755"/>
    <lineage>
        <taxon>unclassified sequences</taxon>
        <taxon>metagenomes</taxon>
        <taxon>ecological metagenomes</taxon>
    </lineage>
</organism>
<dbReference type="AlphaFoldDB" id="A0A0F9FWD6"/>
<evidence type="ECO:0000256" key="1">
    <source>
        <dbReference type="SAM" id="MobiDB-lite"/>
    </source>
</evidence>
<dbReference type="EMBL" id="LAZR01030839">
    <property type="protein sequence ID" value="KKL55447.1"/>
    <property type="molecule type" value="Genomic_DNA"/>
</dbReference>
<evidence type="ECO:0000313" key="2">
    <source>
        <dbReference type="EMBL" id="KKL55447.1"/>
    </source>
</evidence>
<reference evidence="2" key="1">
    <citation type="journal article" date="2015" name="Nature">
        <title>Complex archaea that bridge the gap between prokaryotes and eukaryotes.</title>
        <authorList>
            <person name="Spang A."/>
            <person name="Saw J.H."/>
            <person name="Jorgensen S.L."/>
            <person name="Zaremba-Niedzwiedzka K."/>
            <person name="Martijn J."/>
            <person name="Lind A.E."/>
            <person name="van Eijk R."/>
            <person name="Schleper C."/>
            <person name="Guy L."/>
            <person name="Ettema T.J."/>
        </authorList>
    </citation>
    <scope>NUCLEOTIDE SEQUENCE</scope>
</reference>
<feature type="compositionally biased region" description="Polar residues" evidence="1">
    <location>
        <begin position="111"/>
        <end position="129"/>
    </location>
</feature>
<accession>A0A0F9FWD6</accession>
<feature type="region of interest" description="Disordered" evidence="1">
    <location>
        <begin position="109"/>
        <end position="129"/>
    </location>
</feature>
<proteinExistence type="predicted"/>
<gene>
    <name evidence="2" type="ORF">LCGC14_2255330</name>
</gene>
<sequence>MKIKKKEDKEDNEFVKYTFKNQLTGLDFINSRVDKNKLISEVRLISEALIKPLKMSYEEIINLPIQKFISLFAQYRISYKDEPSKINLEGYKQLFEKAKGSVSVPVGEEPTTYQFPPQVPVSNMNPKKE</sequence>
<name>A0A0F9FWD6_9ZZZZ</name>
<comment type="caution">
    <text evidence="2">The sequence shown here is derived from an EMBL/GenBank/DDBJ whole genome shotgun (WGS) entry which is preliminary data.</text>
</comment>